<dbReference type="GO" id="GO:0042393">
    <property type="term" value="F:histone binding"/>
    <property type="evidence" value="ECO:0007669"/>
    <property type="project" value="TreeGrafter"/>
</dbReference>
<keyword evidence="4" id="KW-1185">Reference proteome</keyword>
<feature type="domain" description="SAM" evidence="2">
    <location>
        <begin position="328"/>
        <end position="375"/>
    </location>
</feature>
<dbReference type="Ensembl" id="ENSVKKT00000024619.1">
    <property type="protein sequence ID" value="ENSVKKP00000024032.1"/>
    <property type="gene ID" value="ENSVKKG00000015861.1"/>
</dbReference>
<reference evidence="3" key="1">
    <citation type="submission" date="2025-08" db="UniProtKB">
        <authorList>
            <consortium name="Ensembl"/>
        </authorList>
    </citation>
    <scope>IDENTIFICATION</scope>
</reference>
<proteinExistence type="predicted"/>
<dbReference type="InterPro" id="IPR001660">
    <property type="entry name" value="SAM"/>
</dbReference>
<dbReference type="SUPFAM" id="SSF47769">
    <property type="entry name" value="SAM/Pointed domain"/>
    <property type="match status" value="1"/>
</dbReference>
<dbReference type="PANTHER" id="PTHR12247:SF89">
    <property type="entry name" value="STERILE ALPHA MOTIF DOMAIN-CONTAINING PROTEIN 7"/>
    <property type="match status" value="1"/>
</dbReference>
<accession>A0A8D2LLV1</accession>
<protein>
    <submittedName>
        <fullName evidence="3">Sterile alpha motif domain containing 7</fullName>
    </submittedName>
</protein>
<evidence type="ECO:0000313" key="3">
    <source>
        <dbReference type="Ensembl" id="ENSVKKP00000024032.1"/>
    </source>
</evidence>
<evidence type="ECO:0000256" key="1">
    <source>
        <dbReference type="SAM" id="MobiDB-lite"/>
    </source>
</evidence>
<feature type="region of interest" description="Disordered" evidence="1">
    <location>
        <begin position="170"/>
        <end position="285"/>
    </location>
</feature>
<dbReference type="GO" id="GO:0045892">
    <property type="term" value="P:negative regulation of DNA-templated transcription"/>
    <property type="evidence" value="ECO:0007669"/>
    <property type="project" value="TreeGrafter"/>
</dbReference>
<dbReference type="InterPro" id="IPR050548">
    <property type="entry name" value="PcG_chromatin_remod_factors"/>
</dbReference>
<evidence type="ECO:0000259" key="2">
    <source>
        <dbReference type="PROSITE" id="PS50105"/>
    </source>
</evidence>
<dbReference type="GO" id="GO:0003682">
    <property type="term" value="F:chromatin binding"/>
    <property type="evidence" value="ECO:0007669"/>
    <property type="project" value="TreeGrafter"/>
</dbReference>
<dbReference type="PROSITE" id="PS50105">
    <property type="entry name" value="SAM_DOMAIN"/>
    <property type="match status" value="1"/>
</dbReference>
<dbReference type="PANTHER" id="PTHR12247">
    <property type="entry name" value="POLYCOMB GROUP PROTEIN"/>
    <property type="match status" value="1"/>
</dbReference>
<organism evidence="3 4">
    <name type="scientific">Varanus komodoensis</name>
    <name type="common">Komodo dragon</name>
    <dbReference type="NCBI Taxonomy" id="61221"/>
    <lineage>
        <taxon>Eukaryota</taxon>
        <taxon>Metazoa</taxon>
        <taxon>Chordata</taxon>
        <taxon>Craniata</taxon>
        <taxon>Vertebrata</taxon>
        <taxon>Euteleostomi</taxon>
        <taxon>Lepidosauria</taxon>
        <taxon>Squamata</taxon>
        <taxon>Bifurcata</taxon>
        <taxon>Unidentata</taxon>
        <taxon>Episquamata</taxon>
        <taxon>Toxicofera</taxon>
        <taxon>Anguimorpha</taxon>
        <taxon>Paleoanguimorpha</taxon>
        <taxon>Varanoidea</taxon>
        <taxon>Varanidae</taxon>
        <taxon>Varanus</taxon>
    </lineage>
</organism>
<reference evidence="3" key="2">
    <citation type="submission" date="2025-09" db="UniProtKB">
        <authorList>
            <consortium name="Ensembl"/>
        </authorList>
    </citation>
    <scope>IDENTIFICATION</scope>
</reference>
<dbReference type="Proteomes" id="UP000694545">
    <property type="component" value="Unplaced"/>
</dbReference>
<feature type="compositionally biased region" description="Basic and acidic residues" evidence="1">
    <location>
        <begin position="223"/>
        <end position="247"/>
    </location>
</feature>
<sequence>MKKVGPWITRSGEMLFSRGLKLKSVVDLLPSTEILASADPRQIHIASHLGPSAPQHANMPNVLSNRVYQGPGTFLQPESMEAVTRRQELVQKQNIARMEMEMSAIFQQKELEKAHRKGLLGLEGPFLYHGIHASPVAFRGRHRIPEGHLPNDLYIHRSTLDEPHNNTILMATSPYPPISTLQRERGRRPGRRAGNQKAADCNVNGIKSQTEDKGMDPASTAPDVEKEDKKEAEVEMLSKHEQNKVHAESSTAVAQSGKEYGRGLRKDSGGHELPSEMNSCSNGNEKDPHTSCSAFDEKYAYPSAFTFSALPYGFSIPNLSSMEDIRKWTVEDVYNFIISLPACADYAQVIFKDHAIDGETLPLLTEEHLLDTMGLKLGPALKIRSQVFYKKTQTMIHKMANKNPYFMNYCCGQKRG</sequence>
<dbReference type="Gene3D" id="1.10.150.50">
    <property type="entry name" value="Transcription Factor, Ets-1"/>
    <property type="match status" value="1"/>
</dbReference>
<dbReference type="OMA" id="MLYMMNL"/>
<evidence type="ECO:0000313" key="4">
    <source>
        <dbReference type="Proteomes" id="UP000694545"/>
    </source>
</evidence>
<dbReference type="InterPro" id="IPR013761">
    <property type="entry name" value="SAM/pointed_sf"/>
</dbReference>
<name>A0A8D2LLV1_VARKO</name>
<feature type="compositionally biased region" description="Basic and acidic residues" evidence="1">
    <location>
        <begin position="259"/>
        <end position="274"/>
    </location>
</feature>
<dbReference type="GO" id="GO:0005634">
    <property type="term" value="C:nucleus"/>
    <property type="evidence" value="ECO:0007669"/>
    <property type="project" value="TreeGrafter"/>
</dbReference>
<dbReference type="Pfam" id="PF00536">
    <property type="entry name" value="SAM_1"/>
    <property type="match status" value="1"/>
</dbReference>
<dbReference type="AlphaFoldDB" id="A0A8D2LLV1"/>
<dbReference type="CDD" id="cd09579">
    <property type="entry name" value="SAM_Samd7_11"/>
    <property type="match status" value="1"/>
</dbReference>